<dbReference type="SUPFAM" id="SSF54518">
    <property type="entry name" value="Tubby C-terminal domain-like"/>
    <property type="match status" value="1"/>
</dbReference>
<name>A0A7J6G8V1_CANSA</name>
<organism evidence="2 3">
    <name type="scientific">Cannabis sativa</name>
    <name type="common">Hemp</name>
    <name type="synonym">Marijuana</name>
    <dbReference type="NCBI Taxonomy" id="3483"/>
    <lineage>
        <taxon>Eukaryota</taxon>
        <taxon>Viridiplantae</taxon>
        <taxon>Streptophyta</taxon>
        <taxon>Embryophyta</taxon>
        <taxon>Tracheophyta</taxon>
        <taxon>Spermatophyta</taxon>
        <taxon>Magnoliopsida</taxon>
        <taxon>eudicotyledons</taxon>
        <taxon>Gunneridae</taxon>
        <taxon>Pentapetalae</taxon>
        <taxon>rosids</taxon>
        <taxon>fabids</taxon>
        <taxon>Rosales</taxon>
        <taxon>Cannabaceae</taxon>
        <taxon>Cannabis</taxon>
    </lineage>
</organism>
<evidence type="ECO:0000313" key="3">
    <source>
        <dbReference type="Proteomes" id="UP000583929"/>
    </source>
</evidence>
<dbReference type="InterPro" id="IPR007612">
    <property type="entry name" value="LOR"/>
</dbReference>
<keyword evidence="3" id="KW-1185">Reference proteome</keyword>
<gene>
    <name evidence="2" type="ORF">G4B88_024843</name>
</gene>
<dbReference type="InterPro" id="IPR025659">
    <property type="entry name" value="Tubby-like_C"/>
</dbReference>
<dbReference type="AlphaFoldDB" id="A0A7J6G8V1"/>
<comment type="similarity">
    <text evidence="1">Belongs to the LOR family.</text>
</comment>
<proteinExistence type="inferred from homology"/>
<evidence type="ECO:0000256" key="1">
    <source>
        <dbReference type="ARBA" id="ARBA00005437"/>
    </source>
</evidence>
<reference evidence="2 3" key="1">
    <citation type="journal article" date="2020" name="bioRxiv">
        <title>Sequence and annotation of 42 cannabis genomes reveals extensive copy number variation in cannabinoid synthesis and pathogen resistance genes.</title>
        <authorList>
            <person name="Mckernan K.J."/>
            <person name="Helbert Y."/>
            <person name="Kane L.T."/>
            <person name="Ebling H."/>
            <person name="Zhang L."/>
            <person name="Liu B."/>
            <person name="Eaton Z."/>
            <person name="Mclaughlin S."/>
            <person name="Kingan S."/>
            <person name="Baybayan P."/>
            <person name="Concepcion G."/>
            <person name="Jordan M."/>
            <person name="Riva A."/>
            <person name="Barbazuk W."/>
            <person name="Harkins T."/>
        </authorList>
    </citation>
    <scope>NUCLEOTIDE SEQUENCE [LARGE SCALE GENOMIC DNA]</scope>
    <source>
        <strain evidence="3">cv. Jamaican Lion 4</strain>
        <tissue evidence="2">Leaf</tissue>
    </source>
</reference>
<evidence type="ECO:0000313" key="2">
    <source>
        <dbReference type="EMBL" id="KAF4379395.1"/>
    </source>
</evidence>
<dbReference type="Gene3D" id="2.40.160.200">
    <property type="entry name" value="LURP1-related"/>
    <property type="match status" value="1"/>
</dbReference>
<dbReference type="Pfam" id="PF04525">
    <property type="entry name" value="LOR"/>
    <property type="match status" value="1"/>
</dbReference>
<protein>
    <submittedName>
        <fullName evidence="2">Uncharacterized protein</fullName>
    </submittedName>
</protein>
<dbReference type="InterPro" id="IPR038595">
    <property type="entry name" value="LOR_sf"/>
</dbReference>
<dbReference type="Proteomes" id="UP000583929">
    <property type="component" value="Unassembled WGS sequence"/>
</dbReference>
<comment type="caution">
    <text evidence="2">The sequence shown here is derived from an EMBL/GenBank/DDBJ whole genome shotgun (WGS) entry which is preliminary data.</text>
</comment>
<sequence length="213" mass="24062">MANKVHPGEASSSSSTTTASYVSSKQETFTIWMKSLILNGKGCTVFDSNGRILFRVDNYNCKSRDVFLMDSKGEILFAILEKARYICTLNFIFFWEGHRSKKPDEEEVKEKGAACFKVSKRFGISKGHSTCEVVEVEVNKSQCLCYNIERCTRNSPWKIADKFGTPIAEIKRKQSTSGVLLGDDVLTMVVEPFIDHSFIMGLFVVYSLINCRM</sequence>
<dbReference type="EMBL" id="JAATIQ010000129">
    <property type="protein sequence ID" value="KAF4379395.1"/>
    <property type="molecule type" value="Genomic_DNA"/>
</dbReference>
<dbReference type="PANTHER" id="PTHR31087">
    <property type="match status" value="1"/>
</dbReference>
<dbReference type="PANTHER" id="PTHR31087:SF25">
    <property type="entry name" value="TRANSLATION INITIATION FACTOR 2B FAMILY PROTEIN, PUTATIVE, EXPRESSED-RELATED"/>
    <property type="match status" value="1"/>
</dbReference>
<accession>A0A7J6G8V1</accession>